<dbReference type="PROSITE" id="PS51819">
    <property type="entry name" value="VOC"/>
    <property type="match status" value="1"/>
</dbReference>
<evidence type="ECO:0000256" key="2">
    <source>
        <dbReference type="ARBA" id="ARBA00022723"/>
    </source>
</evidence>
<dbReference type="GO" id="GO:0046872">
    <property type="term" value="F:metal ion binding"/>
    <property type="evidence" value="ECO:0007669"/>
    <property type="project" value="UniProtKB-KW"/>
</dbReference>
<dbReference type="Proteomes" id="UP000295075">
    <property type="component" value="Unassembled WGS sequence"/>
</dbReference>
<comment type="similarity">
    <text evidence="1">Belongs to the methylmalonyl-CoA epimerase family.</text>
</comment>
<sequence>MDELFEAIDHVGIAVPDFDAAVRHYAGVFGMTVAHEEINEEQGVREAMLSVGTSGSSIQLLAPLSDASPIARFLDKRGPGIQQLAYRVRDIDQVSAVLRERGAELLYAEPRRGTAGSRVNFIHPKSAGGVLVELVEPA</sequence>
<keyword evidence="4" id="KW-0413">Isomerase</keyword>
<dbReference type="Pfam" id="PF13669">
    <property type="entry name" value="Glyoxalase_4"/>
    <property type="match status" value="1"/>
</dbReference>
<dbReference type="InterPro" id="IPR029068">
    <property type="entry name" value="Glyas_Bleomycin-R_OHBP_Dase"/>
</dbReference>
<accession>A0A4R4PPZ1</accession>
<reference evidence="4 5" key="1">
    <citation type="submission" date="2019-03" db="EMBL/GenBank/DDBJ databases">
        <title>Draft genome sequences of novel Actinobacteria.</title>
        <authorList>
            <person name="Sahin N."/>
            <person name="Ay H."/>
            <person name="Saygin H."/>
        </authorList>
    </citation>
    <scope>NUCLEOTIDE SEQUENCE [LARGE SCALE GENOMIC DNA]</scope>
    <source>
        <strain evidence="4 5">JCM 30547</strain>
    </source>
</reference>
<dbReference type="InterPro" id="IPR037523">
    <property type="entry name" value="VOC_core"/>
</dbReference>
<keyword evidence="5" id="KW-1185">Reference proteome</keyword>
<feature type="domain" description="VOC" evidence="3">
    <location>
        <begin position="7"/>
        <end position="137"/>
    </location>
</feature>
<dbReference type="Gene3D" id="3.10.180.10">
    <property type="entry name" value="2,3-Dihydroxybiphenyl 1,2-Dioxygenase, domain 1"/>
    <property type="match status" value="1"/>
</dbReference>
<dbReference type="InterPro" id="IPR017515">
    <property type="entry name" value="MeMalonyl-CoA_epimerase"/>
</dbReference>
<dbReference type="PANTHER" id="PTHR43048">
    <property type="entry name" value="METHYLMALONYL-COA EPIMERASE"/>
    <property type="match status" value="1"/>
</dbReference>
<dbReference type="PANTHER" id="PTHR43048:SF3">
    <property type="entry name" value="METHYLMALONYL-COA EPIMERASE, MITOCHONDRIAL"/>
    <property type="match status" value="1"/>
</dbReference>
<dbReference type="InterPro" id="IPR051785">
    <property type="entry name" value="MMCE/EMCE_epimerase"/>
</dbReference>
<dbReference type="EMBL" id="SMKA01000144">
    <property type="protein sequence ID" value="TDC24307.1"/>
    <property type="molecule type" value="Genomic_DNA"/>
</dbReference>
<keyword evidence="2" id="KW-0479">Metal-binding</keyword>
<gene>
    <name evidence="4" type="primary">mce</name>
    <name evidence="4" type="ORF">E1261_26490</name>
</gene>
<evidence type="ECO:0000256" key="1">
    <source>
        <dbReference type="ARBA" id="ARBA00009308"/>
    </source>
</evidence>
<dbReference type="SUPFAM" id="SSF54593">
    <property type="entry name" value="Glyoxalase/Bleomycin resistance protein/Dihydroxybiphenyl dioxygenase"/>
    <property type="match status" value="1"/>
</dbReference>
<dbReference type="NCBIfam" id="TIGR03081">
    <property type="entry name" value="metmalonyl_epim"/>
    <property type="match status" value="1"/>
</dbReference>
<dbReference type="CDD" id="cd07249">
    <property type="entry name" value="MMCE"/>
    <property type="match status" value="1"/>
</dbReference>
<dbReference type="GO" id="GO:0004493">
    <property type="term" value="F:methylmalonyl-CoA epimerase activity"/>
    <property type="evidence" value="ECO:0007669"/>
    <property type="project" value="UniProtKB-EC"/>
</dbReference>
<protein>
    <submittedName>
        <fullName evidence="4">Methylmalonyl-CoA epimerase</fullName>
        <ecNumber evidence="4">5.1.99.1</ecNumber>
    </submittedName>
</protein>
<dbReference type="GO" id="GO:0046491">
    <property type="term" value="P:L-methylmalonyl-CoA metabolic process"/>
    <property type="evidence" value="ECO:0007669"/>
    <property type="project" value="TreeGrafter"/>
</dbReference>
<name>A0A4R4PPZ1_9ACTN</name>
<evidence type="ECO:0000313" key="4">
    <source>
        <dbReference type="EMBL" id="TDC24307.1"/>
    </source>
</evidence>
<evidence type="ECO:0000313" key="5">
    <source>
        <dbReference type="Proteomes" id="UP000295075"/>
    </source>
</evidence>
<dbReference type="AlphaFoldDB" id="A0A4R4PPZ1"/>
<dbReference type="RefSeq" id="WP_132411089.1">
    <property type="nucleotide sequence ID" value="NZ_SMKA01000144.1"/>
</dbReference>
<evidence type="ECO:0000259" key="3">
    <source>
        <dbReference type="PROSITE" id="PS51819"/>
    </source>
</evidence>
<comment type="caution">
    <text evidence="4">The sequence shown here is derived from an EMBL/GenBank/DDBJ whole genome shotgun (WGS) entry which is preliminary data.</text>
</comment>
<dbReference type="OrthoDB" id="9788468at2"/>
<dbReference type="EC" id="5.1.99.1" evidence="4"/>
<organism evidence="4 5">
    <name type="scientific">Kribbella albertanoniae</name>
    <dbReference type="NCBI Taxonomy" id="1266829"/>
    <lineage>
        <taxon>Bacteria</taxon>
        <taxon>Bacillati</taxon>
        <taxon>Actinomycetota</taxon>
        <taxon>Actinomycetes</taxon>
        <taxon>Propionibacteriales</taxon>
        <taxon>Kribbellaceae</taxon>
        <taxon>Kribbella</taxon>
    </lineage>
</organism>
<proteinExistence type="inferred from homology"/>